<evidence type="ECO:0000313" key="2">
    <source>
        <dbReference type="EMBL" id="VBA43813.1"/>
    </source>
</evidence>
<accession>A0A498QG41</accession>
<dbReference type="Proteomes" id="UP000267289">
    <property type="component" value="Unassembled WGS sequence"/>
</dbReference>
<dbReference type="AlphaFoldDB" id="A0A498QG41"/>
<feature type="domain" description="PE-PPE" evidence="1">
    <location>
        <begin position="1"/>
        <end position="78"/>
    </location>
</feature>
<dbReference type="EMBL" id="UPHQ01000251">
    <property type="protein sequence ID" value="VBA43813.1"/>
    <property type="molecule type" value="Genomic_DNA"/>
</dbReference>
<dbReference type="Pfam" id="PF08237">
    <property type="entry name" value="PE-PPE"/>
    <property type="match status" value="1"/>
</dbReference>
<evidence type="ECO:0000313" key="3">
    <source>
        <dbReference type="Proteomes" id="UP000267289"/>
    </source>
</evidence>
<organism evidence="2 3">
    <name type="scientific">Mycobacterium innocens</name>
    <dbReference type="NCBI Taxonomy" id="2341083"/>
    <lineage>
        <taxon>Bacteria</taxon>
        <taxon>Bacillati</taxon>
        <taxon>Actinomycetota</taxon>
        <taxon>Actinomycetes</taxon>
        <taxon>Mycobacteriales</taxon>
        <taxon>Mycobacteriaceae</taxon>
        <taxon>Mycobacterium</taxon>
    </lineage>
</organism>
<dbReference type="RefSeq" id="WP_279637747.1">
    <property type="nucleotide sequence ID" value="NZ_UPHQ01000251.1"/>
</dbReference>
<sequence>MNSLFGAAYFHNTASLASLSDAVQVSSATTSLGGTITTYLIPSSTLPMLLPLKEIGVPQPIVDNLNSFLQPIVNDGYSSLTPNSGPYFSHGSLVGLPTAADVVASVGRGLVGFAPNLFG</sequence>
<gene>
    <name evidence="2" type="primary">chp2</name>
    <name evidence="2" type="ORF">LAUMK13_04706</name>
</gene>
<name>A0A498QG41_9MYCO</name>
<dbReference type="EC" id="2.3.1.-" evidence="2"/>
<dbReference type="GO" id="GO:0016746">
    <property type="term" value="F:acyltransferase activity"/>
    <property type="evidence" value="ECO:0007669"/>
    <property type="project" value="UniProtKB-KW"/>
</dbReference>
<keyword evidence="3" id="KW-1185">Reference proteome</keyword>
<dbReference type="InterPro" id="IPR013228">
    <property type="entry name" value="PE-PPE_C"/>
</dbReference>
<reference evidence="2 3" key="1">
    <citation type="submission" date="2018-09" db="EMBL/GenBank/DDBJ databases">
        <authorList>
            <person name="Tagini F."/>
        </authorList>
    </citation>
    <scope>NUCLEOTIDE SEQUENCE [LARGE SCALE GENOMIC DNA]</scope>
    <source>
        <strain evidence="2 3">MK13</strain>
    </source>
</reference>
<keyword evidence="2" id="KW-0012">Acyltransferase</keyword>
<keyword evidence="2" id="KW-0808">Transferase</keyword>
<proteinExistence type="predicted"/>
<evidence type="ECO:0000259" key="1">
    <source>
        <dbReference type="Pfam" id="PF08237"/>
    </source>
</evidence>
<protein>
    <submittedName>
        <fullName evidence="2">Diacyltrehalose acyltransferase Chp2</fullName>
        <ecNumber evidence="2">2.3.1.-</ecNumber>
    </submittedName>
</protein>